<sequence length="249" mass="28349">MTVIQDYLRALNGIGVLDKCEIDVTGESTFLSVCLEKARSRLPVVFDVGAHVGDYTREVLKRAPRARMFVFEPHPKTFASLGELAELPNVTPLNLALGERDGELPFYDYRDMDGSFHASLYRDVIETLHHAPSVTHTVAVRRLADVAAEYGVDRIDLLKIDTEGHEYAVLEGAEPLIRAGAVDVIHFEFNEMNVISRRFFKDFWDFLPEYDFFRLLPDGVLHIGKYIPLACEIFGFQNIVCVRKDHKLY</sequence>
<dbReference type="Gene3D" id="3.40.50.150">
    <property type="entry name" value="Vaccinia Virus protein VP39"/>
    <property type="match status" value="1"/>
</dbReference>
<dbReference type="SUPFAM" id="SSF53335">
    <property type="entry name" value="S-adenosyl-L-methionine-dependent methyltransferases"/>
    <property type="match status" value="1"/>
</dbReference>
<dbReference type="InterPro" id="IPR006342">
    <property type="entry name" value="FkbM_mtfrase"/>
</dbReference>
<feature type="domain" description="Methyltransferase FkbM" evidence="1">
    <location>
        <begin position="47"/>
        <end position="212"/>
    </location>
</feature>
<dbReference type="EMBL" id="FLUO01000002">
    <property type="protein sequence ID" value="SBW11448.1"/>
    <property type="molecule type" value="Genomic_DNA"/>
</dbReference>
<dbReference type="PANTHER" id="PTHR36973:SF4">
    <property type="entry name" value="NODULATION PROTEIN"/>
    <property type="match status" value="1"/>
</dbReference>
<evidence type="ECO:0000313" key="2">
    <source>
        <dbReference type="EMBL" id="SBW11448.1"/>
    </source>
</evidence>
<dbReference type="PANTHER" id="PTHR36973">
    <property type="entry name" value="SLL1456 PROTEIN-RELATED"/>
    <property type="match status" value="1"/>
</dbReference>
<proteinExistence type="predicted"/>
<dbReference type="Pfam" id="PF05050">
    <property type="entry name" value="Methyltransf_21"/>
    <property type="match status" value="1"/>
</dbReference>
<dbReference type="InterPro" id="IPR029063">
    <property type="entry name" value="SAM-dependent_MTases_sf"/>
</dbReference>
<dbReference type="GO" id="GO:0032259">
    <property type="term" value="P:methylation"/>
    <property type="evidence" value="ECO:0007669"/>
    <property type="project" value="UniProtKB-KW"/>
</dbReference>
<evidence type="ECO:0000259" key="1">
    <source>
        <dbReference type="Pfam" id="PF05050"/>
    </source>
</evidence>
<dbReference type="GO" id="GO:0008171">
    <property type="term" value="F:O-methyltransferase activity"/>
    <property type="evidence" value="ECO:0007669"/>
    <property type="project" value="TreeGrafter"/>
</dbReference>
<name>A0A212KIJ5_9PROT</name>
<organism evidence="2">
    <name type="scientific">uncultured Alphaproteobacteria bacterium</name>
    <dbReference type="NCBI Taxonomy" id="91750"/>
    <lineage>
        <taxon>Bacteria</taxon>
        <taxon>Pseudomonadati</taxon>
        <taxon>Pseudomonadota</taxon>
        <taxon>Alphaproteobacteria</taxon>
        <taxon>environmental samples</taxon>
    </lineage>
</organism>
<dbReference type="InterPro" id="IPR053188">
    <property type="entry name" value="FkbM_Methyltransferase"/>
</dbReference>
<gene>
    <name evidence="2" type="ORF">KL86APRO_20195</name>
</gene>
<dbReference type="NCBIfam" id="TIGR01444">
    <property type="entry name" value="fkbM_fam"/>
    <property type="match status" value="1"/>
</dbReference>
<protein>
    <submittedName>
        <fullName evidence="2">Methyltransferase FkbM</fullName>
    </submittedName>
</protein>
<reference evidence="2" key="1">
    <citation type="submission" date="2016-04" db="EMBL/GenBank/DDBJ databases">
        <authorList>
            <person name="Evans L.H."/>
            <person name="Alamgir A."/>
            <person name="Owens N."/>
            <person name="Weber N.D."/>
            <person name="Virtaneva K."/>
            <person name="Barbian K."/>
            <person name="Babar A."/>
            <person name="Rosenke K."/>
        </authorList>
    </citation>
    <scope>NUCLEOTIDE SEQUENCE</scope>
    <source>
        <strain evidence="2">86</strain>
    </source>
</reference>
<accession>A0A212KIJ5</accession>
<dbReference type="AlphaFoldDB" id="A0A212KIJ5"/>
<keyword evidence="2" id="KW-0808">Transferase</keyword>
<keyword evidence="2" id="KW-0489">Methyltransferase</keyword>